<accession>A0ACB8TT14</accession>
<protein>
    <submittedName>
        <fullName evidence="1">Uncharacterized protein</fullName>
    </submittedName>
</protein>
<evidence type="ECO:0000313" key="1">
    <source>
        <dbReference type="EMBL" id="KAI0085111.1"/>
    </source>
</evidence>
<feature type="non-terminal residue" evidence="1">
    <location>
        <position position="275"/>
    </location>
</feature>
<evidence type="ECO:0000313" key="2">
    <source>
        <dbReference type="Proteomes" id="UP001055072"/>
    </source>
</evidence>
<dbReference type="EMBL" id="MU274935">
    <property type="protein sequence ID" value="KAI0085111.1"/>
    <property type="molecule type" value="Genomic_DNA"/>
</dbReference>
<feature type="non-terminal residue" evidence="1">
    <location>
        <position position="1"/>
    </location>
</feature>
<sequence length="275" mass="31740">STTATVVSTGPHKIPTLSSGELTIEVFMRWKDACEDYFEIKDVKDEKKVTHAGTGFQDLLVRDWYRSDIVRLRALSWEDFTKEFKARWLPSDWDVKARNELTRRRQSNDDSFKDWVVKIETLNAVLKDTPSHKSQINLRNHIESLVCDRLAQLAISANTSSIASYRDWRDKMTTLDNERLATAAEIAHVSAKTKQTSQKQTTSMSHSNSTSSSFARPLNRDREHPPSLTEQERTLLFKYNGCFKCRRFFAGHRQRDCRNPMQKGAGYKELTEDDA</sequence>
<organism evidence="1 2">
    <name type="scientific">Irpex rosettiformis</name>
    <dbReference type="NCBI Taxonomy" id="378272"/>
    <lineage>
        <taxon>Eukaryota</taxon>
        <taxon>Fungi</taxon>
        <taxon>Dikarya</taxon>
        <taxon>Basidiomycota</taxon>
        <taxon>Agaricomycotina</taxon>
        <taxon>Agaricomycetes</taxon>
        <taxon>Polyporales</taxon>
        <taxon>Irpicaceae</taxon>
        <taxon>Irpex</taxon>
    </lineage>
</organism>
<comment type="caution">
    <text evidence="1">The sequence shown here is derived from an EMBL/GenBank/DDBJ whole genome shotgun (WGS) entry which is preliminary data.</text>
</comment>
<gene>
    <name evidence="1" type="ORF">BDY19DRAFT_876849</name>
</gene>
<name>A0ACB8TT14_9APHY</name>
<keyword evidence="2" id="KW-1185">Reference proteome</keyword>
<reference evidence="1" key="1">
    <citation type="journal article" date="2021" name="Environ. Microbiol.">
        <title>Gene family expansions and transcriptome signatures uncover fungal adaptations to wood decay.</title>
        <authorList>
            <person name="Hage H."/>
            <person name="Miyauchi S."/>
            <person name="Viragh M."/>
            <person name="Drula E."/>
            <person name="Min B."/>
            <person name="Chaduli D."/>
            <person name="Navarro D."/>
            <person name="Favel A."/>
            <person name="Norest M."/>
            <person name="Lesage-Meessen L."/>
            <person name="Balint B."/>
            <person name="Merenyi Z."/>
            <person name="de Eugenio L."/>
            <person name="Morin E."/>
            <person name="Martinez A.T."/>
            <person name="Baldrian P."/>
            <person name="Stursova M."/>
            <person name="Martinez M.J."/>
            <person name="Novotny C."/>
            <person name="Magnuson J.K."/>
            <person name="Spatafora J.W."/>
            <person name="Maurice S."/>
            <person name="Pangilinan J."/>
            <person name="Andreopoulos W."/>
            <person name="LaButti K."/>
            <person name="Hundley H."/>
            <person name="Na H."/>
            <person name="Kuo A."/>
            <person name="Barry K."/>
            <person name="Lipzen A."/>
            <person name="Henrissat B."/>
            <person name="Riley R."/>
            <person name="Ahrendt S."/>
            <person name="Nagy L.G."/>
            <person name="Grigoriev I.V."/>
            <person name="Martin F."/>
            <person name="Rosso M.N."/>
        </authorList>
    </citation>
    <scope>NUCLEOTIDE SEQUENCE</scope>
    <source>
        <strain evidence="1">CBS 384.51</strain>
    </source>
</reference>
<dbReference type="Proteomes" id="UP001055072">
    <property type="component" value="Unassembled WGS sequence"/>
</dbReference>
<proteinExistence type="predicted"/>